<keyword evidence="8" id="KW-1185">Reference proteome</keyword>
<dbReference type="InterPro" id="IPR013783">
    <property type="entry name" value="Ig-like_fold"/>
</dbReference>
<evidence type="ECO:0000256" key="2">
    <source>
        <dbReference type="ARBA" id="ARBA00022801"/>
    </source>
</evidence>
<dbReference type="InterPro" id="IPR036156">
    <property type="entry name" value="Beta-gal/glucu_dom_sf"/>
</dbReference>
<dbReference type="KEGG" id="mcos:GM418_29040"/>
<name>A0A6I6K288_9BACT</name>
<gene>
    <name evidence="7" type="ORF">GM418_29040</name>
</gene>
<proteinExistence type="inferred from homology"/>
<dbReference type="Pfam" id="PF02837">
    <property type="entry name" value="Glyco_hydro_2_N"/>
    <property type="match status" value="1"/>
</dbReference>
<evidence type="ECO:0000313" key="8">
    <source>
        <dbReference type="Proteomes" id="UP000428260"/>
    </source>
</evidence>
<keyword evidence="3" id="KW-0326">Glycosidase</keyword>
<comment type="similarity">
    <text evidence="1">Belongs to the glycosyl hydrolase 2 family.</text>
</comment>
<dbReference type="RefSeq" id="WP_158871577.1">
    <property type="nucleotide sequence ID" value="NZ_CP046401.1"/>
</dbReference>
<feature type="domain" description="Glycosyl hydrolases family 2 sugar binding" evidence="6">
    <location>
        <begin position="52"/>
        <end position="170"/>
    </location>
</feature>
<dbReference type="Proteomes" id="UP000428260">
    <property type="component" value="Chromosome"/>
</dbReference>
<protein>
    <submittedName>
        <fullName evidence="7">Beta-glucuronidase</fullName>
    </submittedName>
</protein>
<dbReference type="InterPro" id="IPR006103">
    <property type="entry name" value="Glyco_hydro_2_cat"/>
</dbReference>
<dbReference type="EMBL" id="CP046401">
    <property type="protein sequence ID" value="QGY47568.1"/>
    <property type="molecule type" value="Genomic_DNA"/>
</dbReference>
<reference evidence="7 8" key="1">
    <citation type="submission" date="2019-11" db="EMBL/GenBank/DDBJ databases">
        <authorList>
            <person name="Zheng R.K."/>
            <person name="Sun C.M."/>
        </authorList>
    </citation>
    <scope>NUCLEOTIDE SEQUENCE [LARGE SCALE GENOMIC DNA]</scope>
    <source>
        <strain evidence="7 8">WC007</strain>
    </source>
</reference>
<sequence>MKSNQTLSFLPLVKHFLLFLIIFPIIISTEAQNNIPRPEHPRPQFMRDTWINLNGQWNFAFDFGKSGIERGWFSDPSEFDMKINVPFCPESSLSGIEYKDFMPAVWYHRTLEIPPTWQDGKIFIHFGAVDFDCRVWVNGEQAGRHYGGNVSFEFDITELLQEGINDLVVLAEDDVRNLEQPAGKQSQTYYNSGCCKYTRTTGIWQTVWLEARPEKHLKRVRIIPDLDNGLFILTPEISGFSNDMELTTTITNPQGSLVKSATTNVTDGVPFEIKLDNPQPWSPENPYLYTIQFSLKSDGIEDVVSSFAGLRKIHIEGNKVYLNNKPIFQRLVLDQGYYPDGILTAPTDEALKKDIELSMAAGFNGARLHEKVFEERFHYWADQLGYLTWGELPDWGTSFNIPQAFLNIQNEWREEILRDMNHPSIIAWTPTNETAGRARRNPEVHARWLSSLYDQTKNLDPTRPVNDASGYTHIKTDLFTIHDYDQNLQTFYDRYKELDPEHPEKAFIGYPGQAPELSIPYKGQPYIVDEYGGTFWLPEYAGESEKGNGRSEWGYGKTGEQVEDLVDELTQVLLNNPNIAGFTYTQLTDVMQEVNGVYTFDRKEKFNTEKLKEIFGAPAAIEK</sequence>
<dbReference type="SUPFAM" id="SSF51445">
    <property type="entry name" value="(Trans)glycosidases"/>
    <property type="match status" value="1"/>
</dbReference>
<dbReference type="InterPro" id="IPR006102">
    <property type="entry name" value="Ig-like_GH2"/>
</dbReference>
<dbReference type="InterPro" id="IPR008979">
    <property type="entry name" value="Galactose-bd-like_sf"/>
</dbReference>
<dbReference type="AlphaFoldDB" id="A0A6I6K288"/>
<evidence type="ECO:0000313" key="7">
    <source>
        <dbReference type="EMBL" id="QGY47568.1"/>
    </source>
</evidence>
<dbReference type="Gene3D" id="2.60.40.10">
    <property type="entry name" value="Immunoglobulins"/>
    <property type="match status" value="1"/>
</dbReference>
<dbReference type="Gene3D" id="3.20.20.80">
    <property type="entry name" value="Glycosidases"/>
    <property type="match status" value="1"/>
</dbReference>
<dbReference type="PANTHER" id="PTHR42732:SF3">
    <property type="entry name" value="HYDROLASE"/>
    <property type="match status" value="1"/>
</dbReference>
<dbReference type="InterPro" id="IPR051913">
    <property type="entry name" value="GH2_Domain-Containing"/>
</dbReference>
<keyword evidence="2" id="KW-0378">Hydrolase</keyword>
<dbReference type="InterPro" id="IPR006104">
    <property type="entry name" value="Glyco_hydro_2_N"/>
</dbReference>
<dbReference type="SUPFAM" id="SSF49303">
    <property type="entry name" value="beta-Galactosidase/glucuronidase domain"/>
    <property type="match status" value="1"/>
</dbReference>
<dbReference type="GO" id="GO:0005975">
    <property type="term" value="P:carbohydrate metabolic process"/>
    <property type="evidence" value="ECO:0007669"/>
    <property type="project" value="InterPro"/>
</dbReference>
<evidence type="ECO:0000259" key="6">
    <source>
        <dbReference type="Pfam" id="PF02837"/>
    </source>
</evidence>
<dbReference type="SUPFAM" id="SSF49785">
    <property type="entry name" value="Galactose-binding domain-like"/>
    <property type="match status" value="1"/>
</dbReference>
<accession>A0A6I6K288</accession>
<evidence type="ECO:0000256" key="3">
    <source>
        <dbReference type="ARBA" id="ARBA00023295"/>
    </source>
</evidence>
<organism evidence="7 8">
    <name type="scientific">Maribellus comscasis</name>
    <dbReference type="NCBI Taxonomy" id="2681766"/>
    <lineage>
        <taxon>Bacteria</taxon>
        <taxon>Pseudomonadati</taxon>
        <taxon>Bacteroidota</taxon>
        <taxon>Bacteroidia</taxon>
        <taxon>Marinilabiliales</taxon>
        <taxon>Prolixibacteraceae</taxon>
        <taxon>Maribellus</taxon>
    </lineage>
</organism>
<dbReference type="InterPro" id="IPR017853">
    <property type="entry name" value="GH"/>
</dbReference>
<feature type="domain" description="Glycoside hydrolase family 2 immunoglobulin-like beta-sandwich" evidence="4">
    <location>
        <begin position="216"/>
        <end position="311"/>
    </location>
</feature>
<evidence type="ECO:0000256" key="1">
    <source>
        <dbReference type="ARBA" id="ARBA00007401"/>
    </source>
</evidence>
<dbReference type="Gene3D" id="2.60.120.260">
    <property type="entry name" value="Galactose-binding domain-like"/>
    <property type="match status" value="1"/>
</dbReference>
<dbReference type="GO" id="GO:0004553">
    <property type="term" value="F:hydrolase activity, hydrolyzing O-glycosyl compounds"/>
    <property type="evidence" value="ECO:0007669"/>
    <property type="project" value="InterPro"/>
</dbReference>
<dbReference type="PANTHER" id="PTHR42732">
    <property type="entry name" value="BETA-GALACTOSIDASE"/>
    <property type="match status" value="1"/>
</dbReference>
<evidence type="ECO:0000259" key="5">
    <source>
        <dbReference type="Pfam" id="PF02836"/>
    </source>
</evidence>
<feature type="domain" description="Glycoside hydrolase family 2 catalytic" evidence="5">
    <location>
        <begin position="351"/>
        <end position="532"/>
    </location>
</feature>
<dbReference type="Pfam" id="PF02836">
    <property type="entry name" value="Glyco_hydro_2_C"/>
    <property type="match status" value="1"/>
</dbReference>
<dbReference type="Pfam" id="PF00703">
    <property type="entry name" value="Glyco_hydro_2"/>
    <property type="match status" value="1"/>
</dbReference>
<evidence type="ECO:0000259" key="4">
    <source>
        <dbReference type="Pfam" id="PF00703"/>
    </source>
</evidence>